<dbReference type="SUPFAM" id="SSF46689">
    <property type="entry name" value="Homeodomain-like"/>
    <property type="match status" value="1"/>
</dbReference>
<protein>
    <submittedName>
        <fullName evidence="4">Dihydroxyacetone kinase transcriptional activator DhaS</fullName>
    </submittedName>
</protein>
<name>A0A329UNK9_9FIRM</name>
<dbReference type="RefSeq" id="WP_112143822.1">
    <property type="nucleotide sequence ID" value="NZ_PRLC01000002.1"/>
</dbReference>
<evidence type="ECO:0000256" key="2">
    <source>
        <dbReference type="PROSITE-ProRule" id="PRU00335"/>
    </source>
</evidence>
<dbReference type="PROSITE" id="PS50977">
    <property type="entry name" value="HTH_TETR_2"/>
    <property type="match status" value="1"/>
</dbReference>
<evidence type="ECO:0000313" key="4">
    <source>
        <dbReference type="EMBL" id="RAW63294.1"/>
    </source>
</evidence>
<comment type="caution">
    <text evidence="4">The sequence shown here is derived from an EMBL/GenBank/DDBJ whole genome shotgun (WGS) entry which is preliminary data.</text>
</comment>
<dbReference type="GO" id="GO:0016301">
    <property type="term" value="F:kinase activity"/>
    <property type="evidence" value="ECO:0007669"/>
    <property type="project" value="UniProtKB-KW"/>
</dbReference>
<keyword evidence="4" id="KW-0418">Kinase</keyword>
<proteinExistence type="predicted"/>
<accession>A0A329UNK9</accession>
<evidence type="ECO:0000256" key="1">
    <source>
        <dbReference type="ARBA" id="ARBA00023125"/>
    </source>
</evidence>
<keyword evidence="5" id="KW-1185">Reference proteome</keyword>
<evidence type="ECO:0000259" key="3">
    <source>
        <dbReference type="PROSITE" id="PS50977"/>
    </source>
</evidence>
<reference evidence="4 5" key="1">
    <citation type="submission" date="2018-02" db="EMBL/GenBank/DDBJ databases">
        <title>Complete genome sequencing of Faecalibacterium prausnitzii strains isolated from the human gut.</title>
        <authorList>
            <person name="Fitzgerald B.C."/>
            <person name="Shkoporov A.N."/>
            <person name="Ross P.R."/>
            <person name="Hill C."/>
        </authorList>
    </citation>
    <scope>NUCLEOTIDE SEQUENCE [LARGE SCALE GENOMIC DNA]</scope>
    <source>
        <strain evidence="4 5">APC922/41-1</strain>
    </source>
</reference>
<dbReference type="Proteomes" id="UP000250429">
    <property type="component" value="Unassembled WGS sequence"/>
</dbReference>
<dbReference type="AlphaFoldDB" id="A0A329UNK9"/>
<organism evidence="4 5">
    <name type="scientific">Faecalibacterium hattorii</name>
    <dbReference type="NCBI Taxonomy" id="2935520"/>
    <lineage>
        <taxon>Bacteria</taxon>
        <taxon>Bacillati</taxon>
        <taxon>Bacillota</taxon>
        <taxon>Clostridia</taxon>
        <taxon>Eubacteriales</taxon>
        <taxon>Oscillospiraceae</taxon>
        <taxon>Faecalibacterium</taxon>
    </lineage>
</organism>
<dbReference type="Pfam" id="PF14278">
    <property type="entry name" value="TetR_C_8"/>
    <property type="match status" value="1"/>
</dbReference>
<feature type="DNA-binding region" description="H-T-H motif" evidence="2">
    <location>
        <begin position="26"/>
        <end position="45"/>
    </location>
</feature>
<dbReference type="PANTHER" id="PTHR43479:SF7">
    <property type="entry name" value="TETR-FAMILY TRANSCRIPTIONAL REGULATOR"/>
    <property type="match status" value="1"/>
</dbReference>
<keyword evidence="1 2" id="KW-0238">DNA-binding</keyword>
<dbReference type="InterPro" id="IPR039532">
    <property type="entry name" value="TetR_C_Firmicutes"/>
</dbReference>
<evidence type="ECO:0000313" key="5">
    <source>
        <dbReference type="Proteomes" id="UP000250429"/>
    </source>
</evidence>
<feature type="domain" description="HTH tetR-type" evidence="3">
    <location>
        <begin position="3"/>
        <end position="63"/>
    </location>
</feature>
<dbReference type="InterPro" id="IPR050624">
    <property type="entry name" value="HTH-type_Tx_Regulator"/>
</dbReference>
<sequence length="193" mass="23123">MSQTTKRALEASLKKLLLQKPLNKITINDITEDCGVNRMTFYYHFKDIYDLVDWIMVEDAAKALEEKPTFDTWSEAYLDLLRQVQENKVLVMNVYRSMSREQVEQYLYRILDPMLREFLDRGMQGITVQDADEQFIVDFYKYALVGMTLEWIRRDMKEDPVRMTERLNILLHGEFQRALRRFRTDRSPSDLDD</sequence>
<dbReference type="Gene3D" id="1.10.357.10">
    <property type="entry name" value="Tetracycline Repressor, domain 2"/>
    <property type="match status" value="1"/>
</dbReference>
<dbReference type="Pfam" id="PF00440">
    <property type="entry name" value="TetR_N"/>
    <property type="match status" value="1"/>
</dbReference>
<dbReference type="GO" id="GO:0003677">
    <property type="term" value="F:DNA binding"/>
    <property type="evidence" value="ECO:0007669"/>
    <property type="project" value="UniProtKB-UniRule"/>
</dbReference>
<dbReference type="PANTHER" id="PTHR43479">
    <property type="entry name" value="ACREF/ENVCD OPERON REPRESSOR-RELATED"/>
    <property type="match status" value="1"/>
</dbReference>
<dbReference type="InterPro" id="IPR001647">
    <property type="entry name" value="HTH_TetR"/>
</dbReference>
<dbReference type="EMBL" id="PRLC01000002">
    <property type="protein sequence ID" value="RAW63294.1"/>
    <property type="molecule type" value="Genomic_DNA"/>
</dbReference>
<gene>
    <name evidence="4" type="ORF">C4N23_01900</name>
</gene>
<keyword evidence="4" id="KW-0808">Transferase</keyword>
<dbReference type="InterPro" id="IPR009057">
    <property type="entry name" value="Homeodomain-like_sf"/>
</dbReference>